<protein>
    <submittedName>
        <fullName evidence="1">Uncharacterized protein</fullName>
    </submittedName>
</protein>
<sequence length="66" mass="7443">LRFAHTRSENGILPHHQGDLRTDWVSRLGSLPSLGPWSLGNGVSRRDDRRSLVALGQETRGDFPYM</sequence>
<reference evidence="1" key="1">
    <citation type="submission" date="2018-05" db="EMBL/GenBank/DDBJ databases">
        <authorList>
            <person name="Lanie J.A."/>
            <person name="Ng W.-L."/>
            <person name="Kazmierczak K.M."/>
            <person name="Andrzejewski T.M."/>
            <person name="Davidsen T.M."/>
            <person name="Wayne K.J."/>
            <person name="Tettelin H."/>
            <person name="Glass J.I."/>
            <person name="Rusch D."/>
            <person name="Podicherti R."/>
            <person name="Tsui H.-C.T."/>
            <person name="Winkler M.E."/>
        </authorList>
    </citation>
    <scope>NUCLEOTIDE SEQUENCE</scope>
</reference>
<feature type="non-terminal residue" evidence="1">
    <location>
        <position position="66"/>
    </location>
</feature>
<proteinExistence type="predicted"/>
<dbReference type="EMBL" id="UINC01069983">
    <property type="protein sequence ID" value="SVC03780.1"/>
    <property type="molecule type" value="Genomic_DNA"/>
</dbReference>
<evidence type="ECO:0000313" key="1">
    <source>
        <dbReference type="EMBL" id="SVC03780.1"/>
    </source>
</evidence>
<gene>
    <name evidence="1" type="ORF">METZ01_LOCUS256634</name>
</gene>
<dbReference type="AlphaFoldDB" id="A0A382IVM4"/>
<name>A0A382IVM4_9ZZZZ</name>
<feature type="non-terminal residue" evidence="1">
    <location>
        <position position="1"/>
    </location>
</feature>
<organism evidence="1">
    <name type="scientific">marine metagenome</name>
    <dbReference type="NCBI Taxonomy" id="408172"/>
    <lineage>
        <taxon>unclassified sequences</taxon>
        <taxon>metagenomes</taxon>
        <taxon>ecological metagenomes</taxon>
    </lineage>
</organism>
<accession>A0A382IVM4</accession>